<organism evidence="1 2">
    <name type="scientific">Azonexus fungiphilus</name>
    <dbReference type="NCBI Taxonomy" id="146940"/>
    <lineage>
        <taxon>Bacteria</taxon>
        <taxon>Pseudomonadati</taxon>
        <taxon>Pseudomonadota</taxon>
        <taxon>Betaproteobacteria</taxon>
        <taxon>Rhodocyclales</taxon>
        <taxon>Azonexaceae</taxon>
        <taxon>Azonexus</taxon>
    </lineage>
</organism>
<dbReference type="EMBL" id="RBXP01000017">
    <property type="protein sequence ID" value="RKT50787.1"/>
    <property type="molecule type" value="Genomic_DNA"/>
</dbReference>
<keyword evidence="2" id="KW-1185">Reference proteome</keyword>
<protein>
    <submittedName>
        <fullName evidence="1">Uncharacterized protein</fullName>
    </submittedName>
</protein>
<comment type="caution">
    <text evidence="1">The sequence shown here is derived from an EMBL/GenBank/DDBJ whole genome shotgun (WGS) entry which is preliminary data.</text>
</comment>
<dbReference type="RefSeq" id="WP_121459011.1">
    <property type="nucleotide sequence ID" value="NZ_RBXP01000017.1"/>
</dbReference>
<gene>
    <name evidence="1" type="ORF">DFR40_2722</name>
</gene>
<sequence length="205" mass="21718">MIIQGNSLPINAYSAARAAAPQVETAAPTTLAEKISISSAARTLLASESTANDPRLAAIKTKPALERSAADTEYLLANDKRLAEINAKDPQTLTADEIDYQQKAGGFVNTMANLSAAERALYDELVAAGNHAAVEGMNLIALARHGMDGQQVTLPDGSSFDPTRTEITAENIRQLFTQMFVDGDGAAARRLDALAGYLERRGTNA</sequence>
<dbReference type="Proteomes" id="UP000270626">
    <property type="component" value="Unassembled WGS sequence"/>
</dbReference>
<name>A0A495VQA6_9RHOO</name>
<accession>A0A495VQA6</accession>
<evidence type="ECO:0000313" key="2">
    <source>
        <dbReference type="Proteomes" id="UP000270626"/>
    </source>
</evidence>
<evidence type="ECO:0000313" key="1">
    <source>
        <dbReference type="EMBL" id="RKT50787.1"/>
    </source>
</evidence>
<dbReference type="OrthoDB" id="8561667at2"/>
<proteinExistence type="predicted"/>
<dbReference type="AlphaFoldDB" id="A0A495VQA6"/>
<reference evidence="1 2" key="1">
    <citation type="submission" date="2018-10" db="EMBL/GenBank/DDBJ databases">
        <title>Genomic Encyclopedia of Type Strains, Phase IV (KMG-IV): sequencing the most valuable type-strain genomes for metagenomic binning, comparative biology and taxonomic classification.</title>
        <authorList>
            <person name="Goeker M."/>
        </authorList>
    </citation>
    <scope>NUCLEOTIDE SEQUENCE [LARGE SCALE GENOMIC DNA]</scope>
    <source>
        <strain evidence="1 2">DSM 23841</strain>
    </source>
</reference>